<proteinExistence type="inferred from homology"/>
<evidence type="ECO:0000256" key="3">
    <source>
        <dbReference type="ARBA" id="ARBA00022827"/>
    </source>
</evidence>
<dbReference type="Pfam" id="PF00875">
    <property type="entry name" value="DNA_photolyase"/>
    <property type="match status" value="1"/>
</dbReference>
<comment type="similarity">
    <text evidence="5">Belongs to the DNA photolyase family.</text>
</comment>
<dbReference type="EMBL" id="BAAARY010000005">
    <property type="protein sequence ID" value="GAA2519479.1"/>
    <property type="molecule type" value="Genomic_DNA"/>
</dbReference>
<evidence type="ECO:0000313" key="7">
    <source>
        <dbReference type="EMBL" id="GAA2519479.1"/>
    </source>
</evidence>
<dbReference type="RefSeq" id="WP_344170520.1">
    <property type="nucleotide sequence ID" value="NZ_BAAARY010000005.1"/>
</dbReference>
<dbReference type="InterPro" id="IPR036155">
    <property type="entry name" value="Crypto/Photolyase_N_sf"/>
</dbReference>
<dbReference type="PROSITE" id="PS00394">
    <property type="entry name" value="DNA_PHOTOLYASES_1_1"/>
    <property type="match status" value="1"/>
</dbReference>
<evidence type="ECO:0000313" key="8">
    <source>
        <dbReference type="Proteomes" id="UP001499978"/>
    </source>
</evidence>
<reference evidence="7 8" key="1">
    <citation type="journal article" date="2019" name="Int. J. Syst. Evol. Microbiol.">
        <title>The Global Catalogue of Microorganisms (GCM) 10K type strain sequencing project: providing services to taxonomists for standard genome sequencing and annotation.</title>
        <authorList>
            <consortium name="The Broad Institute Genomics Platform"/>
            <consortium name="The Broad Institute Genome Sequencing Center for Infectious Disease"/>
            <person name="Wu L."/>
            <person name="Ma J."/>
        </authorList>
    </citation>
    <scope>NUCLEOTIDE SEQUENCE [LARGE SCALE GENOMIC DNA]</scope>
    <source>
        <strain evidence="7 8">JCM 3367</strain>
    </source>
</reference>
<dbReference type="PANTHER" id="PTHR11455:SF9">
    <property type="entry name" value="CRYPTOCHROME CIRCADIAN CLOCK 5 ISOFORM X1"/>
    <property type="match status" value="1"/>
</dbReference>
<evidence type="ECO:0000256" key="1">
    <source>
        <dbReference type="ARBA" id="ARBA00001974"/>
    </source>
</evidence>
<organism evidence="7 8">
    <name type="scientific">Pilimelia columellifera subsp. columellifera</name>
    <dbReference type="NCBI Taxonomy" id="706583"/>
    <lineage>
        <taxon>Bacteria</taxon>
        <taxon>Bacillati</taxon>
        <taxon>Actinomycetota</taxon>
        <taxon>Actinomycetes</taxon>
        <taxon>Micromonosporales</taxon>
        <taxon>Micromonosporaceae</taxon>
        <taxon>Pilimelia</taxon>
    </lineage>
</organism>
<comment type="caution">
    <text evidence="7">The sequence shown here is derived from an EMBL/GenBank/DDBJ whole genome shotgun (WGS) entry which is preliminary data.</text>
</comment>
<accession>A0ABN3NEF2</accession>
<dbReference type="Pfam" id="PF03441">
    <property type="entry name" value="FAD_binding_7"/>
    <property type="match status" value="1"/>
</dbReference>
<evidence type="ECO:0000256" key="4">
    <source>
        <dbReference type="ARBA" id="ARBA00022991"/>
    </source>
</evidence>
<comment type="cofactor">
    <cofactor evidence="1">
        <name>FAD</name>
        <dbReference type="ChEBI" id="CHEBI:57692"/>
    </cofactor>
</comment>
<dbReference type="Gene3D" id="1.10.579.10">
    <property type="entry name" value="DNA Cyclobutane Dipyrimidine Photolyase, subunit A, domain 3"/>
    <property type="match status" value="1"/>
</dbReference>
<dbReference type="InterPro" id="IPR036134">
    <property type="entry name" value="Crypto/Photolyase_FAD-like_sf"/>
</dbReference>
<keyword evidence="4 5" id="KW-0157">Chromophore</keyword>
<dbReference type="InterPro" id="IPR018394">
    <property type="entry name" value="DNA_photolyase_1_CS_C"/>
</dbReference>
<keyword evidence="3 5" id="KW-0274">FAD</keyword>
<dbReference type="InterPro" id="IPR005101">
    <property type="entry name" value="Cryptochr/Photolyase_FAD-bd"/>
</dbReference>
<evidence type="ECO:0000256" key="2">
    <source>
        <dbReference type="ARBA" id="ARBA00022630"/>
    </source>
</evidence>
<dbReference type="InterPro" id="IPR002081">
    <property type="entry name" value="Cryptochrome/DNA_photolyase_1"/>
</dbReference>
<gene>
    <name evidence="7" type="ORF">GCM10010201_15740</name>
</gene>
<dbReference type="Gene3D" id="3.40.50.620">
    <property type="entry name" value="HUPs"/>
    <property type="match status" value="1"/>
</dbReference>
<dbReference type="PANTHER" id="PTHR11455">
    <property type="entry name" value="CRYPTOCHROME"/>
    <property type="match status" value="1"/>
</dbReference>
<feature type="domain" description="Photolyase/cryptochrome alpha/beta" evidence="6">
    <location>
        <begin position="3"/>
        <end position="128"/>
    </location>
</feature>
<sequence length="441" mass="48980">MADPAVLLLTRDLRVHDNPALVEAARGGRAVAPLFVVDPAITVSEPRRRFLAESLADLQTSLRRLGADLVMRVGDPVVEAVRLAGQLDARTILCAEDVSRYARNRQRRLARACERERIDLWWGPGPTVVPAGEALPAGGGDHYKIFTPYHRAWSGRRWRAVAERPEVLRLPSGLDGDDPLRFFDDPSGRPAAVAAGGESEGRRRVRRWRGHAAGYGDGHDDMAGDRTSRLSPYLHFGCVSAREVVAEFAGNEAFVRQMCWRDFYHQLLAAFPDLATRVYRATAADDWADDPQALDAWRQGRTGVPIVDAGMRQLAAEGWMHNRARLITAGFLVKKLGLDWRAGLAWFGERLLDADVANNAGNWQWVAGTGTDARPHRGFNPIRQARRYDPDGDFVRQHVPELAHIEGPAVHEPWLLPRRPSGYRISPVDGGSAVEDVFEGR</sequence>
<name>A0ABN3NEF2_9ACTN</name>
<dbReference type="PROSITE" id="PS51645">
    <property type="entry name" value="PHR_CRY_ALPHA_BETA"/>
    <property type="match status" value="1"/>
</dbReference>
<keyword evidence="8" id="KW-1185">Reference proteome</keyword>
<evidence type="ECO:0000256" key="5">
    <source>
        <dbReference type="RuleBase" id="RU004182"/>
    </source>
</evidence>
<dbReference type="SUPFAM" id="SSF52425">
    <property type="entry name" value="Cryptochrome/photolyase, N-terminal domain"/>
    <property type="match status" value="1"/>
</dbReference>
<dbReference type="InterPro" id="IPR006050">
    <property type="entry name" value="DNA_photolyase_N"/>
</dbReference>
<protein>
    <submittedName>
        <fullName evidence="7">Deoxyribodipyrimidine photo-lyase</fullName>
    </submittedName>
</protein>
<dbReference type="Gene3D" id="1.25.40.80">
    <property type="match status" value="1"/>
</dbReference>
<dbReference type="PRINTS" id="PR00147">
    <property type="entry name" value="DNAPHOTLYASE"/>
</dbReference>
<dbReference type="Proteomes" id="UP001499978">
    <property type="component" value="Unassembled WGS sequence"/>
</dbReference>
<keyword evidence="2 5" id="KW-0285">Flavoprotein</keyword>
<dbReference type="InterPro" id="IPR014729">
    <property type="entry name" value="Rossmann-like_a/b/a_fold"/>
</dbReference>
<evidence type="ECO:0000259" key="6">
    <source>
        <dbReference type="PROSITE" id="PS51645"/>
    </source>
</evidence>
<dbReference type="SUPFAM" id="SSF48173">
    <property type="entry name" value="Cryptochrome/photolyase FAD-binding domain"/>
    <property type="match status" value="1"/>
</dbReference>